<dbReference type="Proteomes" id="UP000824208">
    <property type="component" value="Unassembled WGS sequence"/>
</dbReference>
<dbReference type="AlphaFoldDB" id="A0A9D2M8P2"/>
<gene>
    <name evidence="3" type="ORF">H9714_00885</name>
</gene>
<dbReference type="InterPro" id="IPR005130">
    <property type="entry name" value="Ser_deHydtase-like_asu"/>
</dbReference>
<evidence type="ECO:0000259" key="2">
    <source>
        <dbReference type="Pfam" id="PF03313"/>
    </source>
</evidence>
<comment type="caution">
    <text evidence="3">The sequence shown here is derived from an EMBL/GenBank/DDBJ whole genome shotgun (WGS) entry which is preliminary data.</text>
</comment>
<dbReference type="GO" id="GO:0019450">
    <property type="term" value="P:L-cysteine catabolic process to pyruvate"/>
    <property type="evidence" value="ECO:0007669"/>
    <property type="project" value="TreeGrafter"/>
</dbReference>
<evidence type="ECO:0000313" key="3">
    <source>
        <dbReference type="EMBL" id="HJB56087.1"/>
    </source>
</evidence>
<dbReference type="HAMAP" id="MF_01845">
    <property type="entry name" value="UPF0597"/>
    <property type="match status" value="1"/>
</dbReference>
<reference evidence="3" key="1">
    <citation type="journal article" date="2021" name="PeerJ">
        <title>Extensive microbial diversity within the chicken gut microbiome revealed by metagenomics and culture.</title>
        <authorList>
            <person name="Gilroy R."/>
            <person name="Ravi A."/>
            <person name="Getino M."/>
            <person name="Pursley I."/>
            <person name="Horton D.L."/>
            <person name="Alikhan N.F."/>
            <person name="Baker D."/>
            <person name="Gharbi K."/>
            <person name="Hall N."/>
            <person name="Watson M."/>
            <person name="Adriaenssens E.M."/>
            <person name="Foster-Nyarko E."/>
            <person name="Jarju S."/>
            <person name="Secka A."/>
            <person name="Antonio M."/>
            <person name="Oren A."/>
            <person name="Chaudhuri R.R."/>
            <person name="La Ragione R."/>
            <person name="Hildebrand F."/>
            <person name="Pallen M.J."/>
        </authorList>
    </citation>
    <scope>NUCLEOTIDE SEQUENCE</scope>
    <source>
        <strain evidence="3">CHK189-11263</strain>
    </source>
</reference>
<dbReference type="GO" id="GO:0080146">
    <property type="term" value="F:L-cysteine desulfhydrase activity"/>
    <property type="evidence" value="ECO:0007669"/>
    <property type="project" value="TreeGrafter"/>
</dbReference>
<dbReference type="PANTHER" id="PTHR30501:SF2">
    <property type="entry name" value="UPF0597 PROTEIN YHAM"/>
    <property type="match status" value="1"/>
</dbReference>
<evidence type="ECO:0000313" key="4">
    <source>
        <dbReference type="Proteomes" id="UP000824208"/>
    </source>
</evidence>
<protein>
    <recommendedName>
        <fullName evidence="1">UPF0597 protein H9714_00885</fullName>
    </recommendedName>
</protein>
<dbReference type="PANTHER" id="PTHR30501">
    <property type="entry name" value="UPF0597 PROTEIN YHAM"/>
    <property type="match status" value="1"/>
</dbReference>
<name>A0A9D2M8P2_9FIRM</name>
<dbReference type="PIRSF" id="PIRSF006054">
    <property type="entry name" value="UCP006054"/>
    <property type="match status" value="1"/>
</dbReference>
<reference evidence="3" key="2">
    <citation type="submission" date="2021-04" db="EMBL/GenBank/DDBJ databases">
        <authorList>
            <person name="Gilroy R."/>
        </authorList>
    </citation>
    <scope>NUCLEOTIDE SEQUENCE</scope>
    <source>
        <strain evidence="3">CHK189-11263</strain>
    </source>
</reference>
<accession>A0A9D2M8P2</accession>
<dbReference type="InterPro" id="IPR021144">
    <property type="entry name" value="UPF0597"/>
</dbReference>
<evidence type="ECO:0000256" key="1">
    <source>
        <dbReference type="HAMAP-Rule" id="MF_01845"/>
    </source>
</evidence>
<sequence length="431" mass="45178">MQLTKEEMLTLLRQEVVPALGCTEPVCVALCAADAYHAIGGQVVSIKIEVNPGIYKNGMSVGIPGFDRVGLKYAAALGACLGNPEKGLQLLEEINSIVSKEATRLVEEKQVSVSIAEEEQQLYAHAEIITTRGIGISTIRNTHANIVYTSANNEVLFEKEYATGGEDALHEKLKNMTVAQIRELVDSAGEEELSFMMEGAEMNETLSDYGLEHRLGIGIADTLKGQLATDVMGSNLMSNIMVKVASSAEGRMSGCPYAVMSSAGSGNHGITAIIPVVEMAKHVGASREATVKALAFSHMLNVYIKIFTGKLSATCGCGVSAAAAASAAMVWLLGGDDARMGAAIINMSGNLTGMICDGGKIGCALKLATAASAAIMSAYLAMGGVVVSASDGICATTPEQAIRNMGRVSNPGMLETDRTILQIMMEKDSVQ</sequence>
<proteinExistence type="inferred from homology"/>
<dbReference type="EMBL" id="DWYC01000008">
    <property type="protein sequence ID" value="HJB56087.1"/>
    <property type="molecule type" value="Genomic_DNA"/>
</dbReference>
<comment type="similarity">
    <text evidence="1">Belongs to the UPF0597 family.</text>
</comment>
<organism evidence="3 4">
    <name type="scientific">Candidatus Flavonifractor intestinipullorum</name>
    <dbReference type="NCBI Taxonomy" id="2838587"/>
    <lineage>
        <taxon>Bacteria</taxon>
        <taxon>Bacillati</taxon>
        <taxon>Bacillota</taxon>
        <taxon>Clostridia</taxon>
        <taxon>Eubacteriales</taxon>
        <taxon>Oscillospiraceae</taxon>
        <taxon>Flavonifractor</taxon>
    </lineage>
</organism>
<feature type="domain" description="Serine dehydratase-like alpha subunit" evidence="2">
    <location>
        <begin position="162"/>
        <end position="422"/>
    </location>
</feature>
<keyword evidence="3" id="KW-0456">Lyase</keyword>
<dbReference type="Pfam" id="PF03313">
    <property type="entry name" value="SDH_alpha"/>
    <property type="match status" value="1"/>
</dbReference>